<dbReference type="PANTHER" id="PTHR35526:SF3">
    <property type="entry name" value="ANTI-SIGMA-F FACTOR RSBW"/>
    <property type="match status" value="1"/>
</dbReference>
<keyword evidence="3" id="KW-0067">ATP-binding</keyword>
<dbReference type="InterPro" id="IPR050267">
    <property type="entry name" value="Anti-sigma-factor_SerPK"/>
</dbReference>
<dbReference type="CDD" id="cd16936">
    <property type="entry name" value="HATPase_RsbW-like"/>
    <property type="match status" value="1"/>
</dbReference>
<dbReference type="InterPro" id="IPR036890">
    <property type="entry name" value="HATPase_C_sf"/>
</dbReference>
<evidence type="ECO:0000313" key="4">
    <source>
        <dbReference type="Proteomes" id="UP001596956"/>
    </source>
</evidence>
<reference evidence="4" key="1">
    <citation type="journal article" date="2019" name="Int. J. Syst. Evol. Microbiol.">
        <title>The Global Catalogue of Microorganisms (GCM) 10K type strain sequencing project: providing services to taxonomists for standard genome sequencing and annotation.</title>
        <authorList>
            <consortium name="The Broad Institute Genomics Platform"/>
            <consortium name="The Broad Institute Genome Sequencing Center for Infectious Disease"/>
            <person name="Wu L."/>
            <person name="Ma J."/>
        </authorList>
    </citation>
    <scope>NUCLEOTIDE SEQUENCE [LARGE SCALE GENOMIC DNA]</scope>
    <source>
        <strain evidence="4">CCUG 63369</strain>
    </source>
</reference>
<evidence type="ECO:0000259" key="2">
    <source>
        <dbReference type="Pfam" id="PF13581"/>
    </source>
</evidence>
<protein>
    <submittedName>
        <fullName evidence="3">ATP-binding protein</fullName>
    </submittedName>
</protein>
<dbReference type="InterPro" id="IPR003594">
    <property type="entry name" value="HATPase_dom"/>
</dbReference>
<keyword evidence="4" id="KW-1185">Reference proteome</keyword>
<dbReference type="Pfam" id="PF13581">
    <property type="entry name" value="HATPase_c_2"/>
    <property type="match status" value="1"/>
</dbReference>
<accession>A0ABW3B9T0</accession>
<feature type="domain" description="Histidine kinase/HSP90-like ATPase" evidence="2">
    <location>
        <begin position="41"/>
        <end position="131"/>
    </location>
</feature>
<comment type="caution">
    <text evidence="3">The sequence shown here is derived from an EMBL/GenBank/DDBJ whole genome shotgun (WGS) entry which is preliminary data.</text>
</comment>
<dbReference type="GO" id="GO:0005524">
    <property type="term" value="F:ATP binding"/>
    <property type="evidence" value="ECO:0007669"/>
    <property type="project" value="UniProtKB-KW"/>
</dbReference>
<dbReference type="PANTHER" id="PTHR35526">
    <property type="entry name" value="ANTI-SIGMA-F FACTOR RSBW-RELATED"/>
    <property type="match status" value="1"/>
</dbReference>
<organism evidence="3 4">
    <name type="scientific">Streptomonospora algeriensis</name>
    <dbReference type="NCBI Taxonomy" id="995084"/>
    <lineage>
        <taxon>Bacteria</taxon>
        <taxon>Bacillati</taxon>
        <taxon>Actinomycetota</taxon>
        <taxon>Actinomycetes</taxon>
        <taxon>Streptosporangiales</taxon>
        <taxon>Nocardiopsidaceae</taxon>
        <taxon>Streptomonospora</taxon>
    </lineage>
</organism>
<name>A0ABW3B9T0_9ACTN</name>
<dbReference type="SUPFAM" id="SSF55874">
    <property type="entry name" value="ATPase domain of HSP90 chaperone/DNA topoisomerase II/histidine kinase"/>
    <property type="match status" value="1"/>
</dbReference>
<dbReference type="Proteomes" id="UP001596956">
    <property type="component" value="Unassembled WGS sequence"/>
</dbReference>
<gene>
    <name evidence="3" type="ORF">ACFQZU_01015</name>
</gene>
<sequence>MTAFDPARPTAAAVSECRGFSGEPGHCPCARDLVRTALRDRPQLVDDAELVVSELFANACRHTRSGEPGGTLAVSVSALATGLAVVSVTDQGPTRADRAAGRRRWPELKRMTPGAPGQRGLHLVAALADGWGHTPAEDLGLTVWAAFNVATLSLGDLTRDTTL</sequence>
<evidence type="ECO:0000313" key="3">
    <source>
        <dbReference type="EMBL" id="MFD0799902.1"/>
    </source>
</evidence>
<keyword evidence="3" id="KW-0547">Nucleotide-binding</keyword>
<keyword evidence="1" id="KW-0723">Serine/threonine-protein kinase</keyword>
<keyword evidence="1" id="KW-0418">Kinase</keyword>
<evidence type="ECO:0000256" key="1">
    <source>
        <dbReference type="ARBA" id="ARBA00022527"/>
    </source>
</evidence>
<dbReference type="EMBL" id="JBHTHR010000009">
    <property type="protein sequence ID" value="MFD0799902.1"/>
    <property type="molecule type" value="Genomic_DNA"/>
</dbReference>
<proteinExistence type="predicted"/>
<dbReference type="Gene3D" id="3.30.565.10">
    <property type="entry name" value="Histidine kinase-like ATPase, C-terminal domain"/>
    <property type="match status" value="1"/>
</dbReference>
<keyword evidence="1" id="KW-0808">Transferase</keyword>